<evidence type="ECO:0000313" key="3">
    <source>
        <dbReference type="Proteomes" id="UP001166286"/>
    </source>
</evidence>
<accession>A0AA39QPQ2</accession>
<dbReference type="EMBL" id="JAFEKC020000027">
    <property type="protein sequence ID" value="KAK0506860.1"/>
    <property type="molecule type" value="Genomic_DNA"/>
</dbReference>
<evidence type="ECO:0000256" key="1">
    <source>
        <dbReference type="SAM" id="Phobius"/>
    </source>
</evidence>
<reference evidence="2" key="1">
    <citation type="submission" date="2023-03" db="EMBL/GenBank/DDBJ databases">
        <title>Complete genome of Cladonia borealis.</title>
        <authorList>
            <person name="Park H."/>
        </authorList>
    </citation>
    <scope>NUCLEOTIDE SEQUENCE</scope>
    <source>
        <strain evidence="2">ANT050790</strain>
    </source>
</reference>
<organism evidence="2 3">
    <name type="scientific">Cladonia borealis</name>
    <dbReference type="NCBI Taxonomy" id="184061"/>
    <lineage>
        <taxon>Eukaryota</taxon>
        <taxon>Fungi</taxon>
        <taxon>Dikarya</taxon>
        <taxon>Ascomycota</taxon>
        <taxon>Pezizomycotina</taxon>
        <taxon>Lecanoromycetes</taxon>
        <taxon>OSLEUM clade</taxon>
        <taxon>Lecanoromycetidae</taxon>
        <taxon>Lecanorales</taxon>
        <taxon>Lecanorineae</taxon>
        <taxon>Cladoniaceae</taxon>
        <taxon>Cladonia</taxon>
    </lineage>
</organism>
<proteinExistence type="predicted"/>
<keyword evidence="3" id="KW-1185">Reference proteome</keyword>
<gene>
    <name evidence="2" type="ORF">JMJ35_010714</name>
</gene>
<keyword evidence="1" id="KW-1133">Transmembrane helix</keyword>
<comment type="caution">
    <text evidence="2">The sequence shown here is derived from an EMBL/GenBank/DDBJ whole genome shotgun (WGS) entry which is preliminary data.</text>
</comment>
<dbReference type="AlphaFoldDB" id="A0AA39QPQ2"/>
<keyword evidence="1" id="KW-0472">Membrane</keyword>
<feature type="transmembrane region" description="Helical" evidence="1">
    <location>
        <begin position="65"/>
        <end position="86"/>
    </location>
</feature>
<evidence type="ECO:0000313" key="2">
    <source>
        <dbReference type="EMBL" id="KAK0506860.1"/>
    </source>
</evidence>
<sequence length="194" mass="21458">MTCIIARFASSASVVPTNTTLPSPSVVDQNAASSNAINDSELYQMFSNMTLINSTLRYTIPHSQYILIIFSLGGIVPLGLLQQAYYETLAAIQRQIEEGHGEETPDGFNIQDEDITPISVQYRRERSPDPPTNRDLIKIFLALRDITADRYYPRPNPPFSRETKFGLASVNGPDWVGNGVVELVETDGDLFASS</sequence>
<name>A0AA39QPQ2_9LECA</name>
<keyword evidence="1" id="KW-0812">Transmembrane</keyword>
<protein>
    <submittedName>
        <fullName evidence="2">Uncharacterized protein</fullName>
    </submittedName>
</protein>
<dbReference type="Proteomes" id="UP001166286">
    <property type="component" value="Unassembled WGS sequence"/>
</dbReference>